<sequence>HREDTRHGAPVLIEEHATRAVFGNKGFAQLIHKAQRGCAVALELADHGTGMQVVTTRQTQALGQCAEVDTMLRMTVDHGVHRTMNVQQHATVTTPVGQTGIGGETTGQEVVHDDRHAQLLGELGTLVHFLWRGRGHVEIVTLALTGFVLGLHHGLGNELEAVAPAHERLRIDVLVVLRQVKTAAQTFIDGTAVVLGRQAELRLDRTA</sequence>
<evidence type="ECO:0000313" key="1">
    <source>
        <dbReference type="EMBL" id="AAS01160.1"/>
    </source>
</evidence>
<accession>Q5WQ16</accession>
<name>Q5WQ16_9ZZZZ</name>
<proteinExistence type="predicted"/>
<reference evidence="1" key="1">
    <citation type="journal article" date="2004" name="Appl. Environ. Microbiol.">
        <title>Abundance of reverse tricarboxylic acid cycle genes in free-living microorganisms at deep-sea hydrothermal vents.</title>
        <authorList>
            <person name="Campbell B.J."/>
            <person name="Cary S.C."/>
        </authorList>
    </citation>
    <scope>NUCLEOTIDE SEQUENCE</scope>
</reference>
<feature type="non-terminal residue" evidence="1">
    <location>
        <position position="207"/>
    </location>
</feature>
<dbReference type="EMBL" id="AY431017">
    <property type="protein sequence ID" value="AAS01160.1"/>
    <property type="molecule type" value="Genomic_DNA"/>
</dbReference>
<protein>
    <submittedName>
        <fullName evidence="1">Ribulose-1,5-bisphosphate carboxylase/oxygenase large subunit</fullName>
    </submittedName>
</protein>
<organism evidence="1">
    <name type="scientific">uncultured prokaryote</name>
    <dbReference type="NCBI Taxonomy" id="198431"/>
    <lineage>
        <taxon>unclassified sequences</taxon>
        <taxon>environmental samples</taxon>
    </lineage>
</organism>
<dbReference type="AlphaFoldDB" id="Q5WQ16"/>
<gene>
    <name evidence="1" type="primary">cbbL</name>
</gene>
<feature type="non-terminal residue" evidence="1">
    <location>
        <position position="1"/>
    </location>
</feature>